<feature type="transmembrane region" description="Helical" evidence="9">
    <location>
        <begin position="141"/>
        <end position="164"/>
    </location>
</feature>
<feature type="transmembrane region" description="Helical" evidence="9">
    <location>
        <begin position="21"/>
        <end position="42"/>
    </location>
</feature>
<keyword evidence="12" id="KW-1185">Reference proteome</keyword>
<feature type="transmembrane region" description="Helical" evidence="9">
    <location>
        <begin position="245"/>
        <end position="266"/>
    </location>
</feature>
<comment type="caution">
    <text evidence="11">The sequence shown here is derived from an EMBL/GenBank/DDBJ whole genome shotgun (WGS) entry which is preliminary data.</text>
</comment>
<feature type="transmembrane region" description="Helical" evidence="9">
    <location>
        <begin position="191"/>
        <end position="213"/>
    </location>
</feature>
<dbReference type="GO" id="GO:0005886">
    <property type="term" value="C:plasma membrane"/>
    <property type="evidence" value="ECO:0007669"/>
    <property type="project" value="UniProtKB-SubCell"/>
</dbReference>
<gene>
    <name evidence="11" type="ORF">GCK32_009586</name>
</gene>
<reference evidence="11 12" key="1">
    <citation type="submission" date="2019-10" db="EMBL/GenBank/DDBJ databases">
        <title>Assembly and Annotation for the nematode Trichostrongylus colubriformis.</title>
        <authorList>
            <person name="Martin J."/>
        </authorList>
    </citation>
    <scope>NUCLEOTIDE SEQUENCE [LARGE SCALE GENOMIC DNA]</scope>
    <source>
        <strain evidence="11">G859</strain>
        <tissue evidence="11">Whole worm</tissue>
    </source>
</reference>
<sequence length="369" mass="42166">VSPFRDQTRMPDLSRSIIDTILRVNTCAYVATIVIGVLGNLWVAWKVGVVLLFGHTSSVPRQILYCIFVICCADLLVLCDLSLLVHFQISKQWIFGETICKMFYCVEVLNKFLIPLALVHISRASYKSVSLQDNLEKRSNACLITANILAAATVVMLMVFVGYFSNTNSYWVRDKPMTVCNFNPPPYYETAFNLIAFIVGYIMTSIGYVYFYANVPILLKRRYSTNVTAGQRINNQSILRIRRTVTAFVVVYLMCWTPYWILFWFLSMVQILHRWMVVVSAFTHLLPYIACTAYPVILTAMNKEIRSAHSTIMDSKRRQLSTIRQGALQAMVAQTGMIQAWMRLATTQKLSTATEITDYHDDKNESVKL</sequence>
<dbReference type="PROSITE" id="PS50262">
    <property type="entry name" value="G_PROTEIN_RECEP_F1_2"/>
    <property type="match status" value="1"/>
</dbReference>
<keyword evidence="2" id="KW-1003">Cell membrane</keyword>
<keyword evidence="8" id="KW-0807">Transducer</keyword>
<keyword evidence="7 11" id="KW-0675">Receptor</keyword>
<dbReference type="EMBL" id="WIXE01024520">
    <property type="protein sequence ID" value="KAK5965535.1"/>
    <property type="molecule type" value="Genomic_DNA"/>
</dbReference>
<feature type="non-terminal residue" evidence="11">
    <location>
        <position position="1"/>
    </location>
</feature>
<evidence type="ECO:0000256" key="2">
    <source>
        <dbReference type="ARBA" id="ARBA00022475"/>
    </source>
</evidence>
<dbReference type="PRINTS" id="PR00237">
    <property type="entry name" value="GPCRRHODOPSN"/>
</dbReference>
<evidence type="ECO:0000256" key="9">
    <source>
        <dbReference type="SAM" id="Phobius"/>
    </source>
</evidence>
<dbReference type="InterPro" id="IPR000276">
    <property type="entry name" value="GPCR_Rhodpsn"/>
</dbReference>
<evidence type="ECO:0000256" key="5">
    <source>
        <dbReference type="ARBA" id="ARBA00023040"/>
    </source>
</evidence>
<evidence type="ECO:0000259" key="10">
    <source>
        <dbReference type="PROSITE" id="PS50262"/>
    </source>
</evidence>
<evidence type="ECO:0000256" key="1">
    <source>
        <dbReference type="ARBA" id="ARBA00004651"/>
    </source>
</evidence>
<dbReference type="PANTHER" id="PTHR24229">
    <property type="entry name" value="NEUROPEPTIDES RECEPTOR"/>
    <property type="match status" value="1"/>
</dbReference>
<dbReference type="InterPro" id="IPR017452">
    <property type="entry name" value="GPCR_Rhodpsn_7TM"/>
</dbReference>
<dbReference type="AlphaFoldDB" id="A0AAN8ERN7"/>
<keyword evidence="6 9" id="KW-0472">Membrane</keyword>
<organism evidence="11 12">
    <name type="scientific">Trichostrongylus colubriformis</name>
    <name type="common">Black scour worm</name>
    <dbReference type="NCBI Taxonomy" id="6319"/>
    <lineage>
        <taxon>Eukaryota</taxon>
        <taxon>Metazoa</taxon>
        <taxon>Ecdysozoa</taxon>
        <taxon>Nematoda</taxon>
        <taxon>Chromadorea</taxon>
        <taxon>Rhabditida</taxon>
        <taxon>Rhabditina</taxon>
        <taxon>Rhabditomorpha</taxon>
        <taxon>Strongyloidea</taxon>
        <taxon>Trichostrongylidae</taxon>
        <taxon>Trichostrongylus</taxon>
    </lineage>
</organism>
<keyword evidence="4 9" id="KW-1133">Transmembrane helix</keyword>
<dbReference type="GO" id="GO:0042277">
    <property type="term" value="F:peptide binding"/>
    <property type="evidence" value="ECO:0007669"/>
    <property type="project" value="TreeGrafter"/>
</dbReference>
<dbReference type="Pfam" id="PF00001">
    <property type="entry name" value="7tm_1"/>
    <property type="match status" value="1"/>
</dbReference>
<dbReference type="GO" id="GO:0043005">
    <property type="term" value="C:neuron projection"/>
    <property type="evidence" value="ECO:0007669"/>
    <property type="project" value="TreeGrafter"/>
</dbReference>
<evidence type="ECO:0000256" key="4">
    <source>
        <dbReference type="ARBA" id="ARBA00022989"/>
    </source>
</evidence>
<dbReference type="PANTHER" id="PTHR24229:SF40">
    <property type="entry name" value="ALLATOSTATIN C RECEPTOR 1-RELATED"/>
    <property type="match status" value="1"/>
</dbReference>
<evidence type="ECO:0000313" key="11">
    <source>
        <dbReference type="EMBL" id="KAK5965535.1"/>
    </source>
</evidence>
<dbReference type="Gene3D" id="1.20.1070.10">
    <property type="entry name" value="Rhodopsin 7-helix transmembrane proteins"/>
    <property type="match status" value="1"/>
</dbReference>
<evidence type="ECO:0000256" key="8">
    <source>
        <dbReference type="ARBA" id="ARBA00023224"/>
    </source>
</evidence>
<evidence type="ECO:0000313" key="12">
    <source>
        <dbReference type="Proteomes" id="UP001331761"/>
    </source>
</evidence>
<dbReference type="CDD" id="cd00637">
    <property type="entry name" value="7tm_classA_rhodopsin-like"/>
    <property type="match status" value="1"/>
</dbReference>
<keyword evidence="3 9" id="KW-0812">Transmembrane</keyword>
<evidence type="ECO:0000256" key="6">
    <source>
        <dbReference type="ARBA" id="ARBA00023136"/>
    </source>
</evidence>
<feature type="transmembrane region" description="Helical" evidence="9">
    <location>
        <begin position="62"/>
        <end position="85"/>
    </location>
</feature>
<evidence type="ECO:0000256" key="7">
    <source>
        <dbReference type="ARBA" id="ARBA00023170"/>
    </source>
</evidence>
<dbReference type="SUPFAM" id="SSF81321">
    <property type="entry name" value="Family A G protein-coupled receptor-like"/>
    <property type="match status" value="1"/>
</dbReference>
<feature type="transmembrane region" description="Helical" evidence="9">
    <location>
        <begin position="272"/>
        <end position="297"/>
    </location>
</feature>
<evidence type="ECO:0000256" key="3">
    <source>
        <dbReference type="ARBA" id="ARBA00022692"/>
    </source>
</evidence>
<proteinExistence type="predicted"/>
<feature type="domain" description="G-protein coupled receptors family 1 profile" evidence="10">
    <location>
        <begin position="45"/>
        <end position="298"/>
    </location>
</feature>
<accession>A0AAN8ERN7</accession>
<dbReference type="Proteomes" id="UP001331761">
    <property type="component" value="Unassembled WGS sequence"/>
</dbReference>
<dbReference type="GO" id="GO:0004930">
    <property type="term" value="F:G protein-coupled receptor activity"/>
    <property type="evidence" value="ECO:0007669"/>
    <property type="project" value="UniProtKB-KW"/>
</dbReference>
<comment type="subcellular location">
    <subcellularLocation>
        <location evidence="1">Cell membrane</location>
        <topology evidence="1">Multi-pass membrane protein</topology>
    </subcellularLocation>
</comment>
<name>A0AAN8ERN7_TRICO</name>
<keyword evidence="5" id="KW-0297">G-protein coupled receptor</keyword>
<protein>
    <submittedName>
        <fullName evidence="11">7 transmembrane receptor</fullName>
    </submittedName>
</protein>